<evidence type="ECO:0000256" key="1">
    <source>
        <dbReference type="SAM" id="MobiDB-lite"/>
    </source>
</evidence>
<feature type="domain" description="Bacteriophage lambda Replication protein O N-terminal" evidence="2">
    <location>
        <begin position="10"/>
        <end position="87"/>
    </location>
</feature>
<dbReference type="OrthoDB" id="7510727at2"/>
<dbReference type="InterPro" id="IPR036388">
    <property type="entry name" value="WH-like_DNA-bd_sf"/>
</dbReference>
<evidence type="ECO:0000313" key="4">
    <source>
        <dbReference type="Proteomes" id="UP000198883"/>
    </source>
</evidence>
<organism evidence="3 4">
    <name type="scientific">Phocoenobacter skyensis</name>
    <dbReference type="NCBI Taxonomy" id="97481"/>
    <lineage>
        <taxon>Bacteria</taxon>
        <taxon>Pseudomonadati</taxon>
        <taxon>Pseudomonadota</taxon>
        <taxon>Gammaproteobacteria</taxon>
        <taxon>Pasteurellales</taxon>
        <taxon>Pasteurellaceae</taxon>
        <taxon>Phocoenobacter</taxon>
    </lineage>
</organism>
<dbReference type="InterPro" id="IPR006497">
    <property type="entry name" value="Phage_lambda_VrpO_N"/>
</dbReference>
<feature type="region of interest" description="Disordered" evidence="1">
    <location>
        <begin position="109"/>
        <end position="138"/>
    </location>
</feature>
<sequence>MSNFIPNSFQIPNAFVDEMMGDLSGNSVKCYLLIARKTTGWQKESDYISISQFKTVTKIKDKRTVSDVLQELEDYGLIKCDRKKGKITKFHLEKIAFLEKDKPVAKNVPSSKKCTQLQKPQPVAKNVPSVGAKNVPSSRYKKCTSTKDNINTLLNTNNIKRGKNDILDFCLDKNVDHFLAKEFIQYRKDKKAPLTLTALKRLNSQAEKARLPLSEVLGLIMERGWQGFNADWVKSSVTKNKINFDEVIECFNNIFDGRLDYMEKDDFAETQILNLLDLLERKNIDGFRAYFEFFSENASSYYFGENKNGWKANFSFLMKPETLFKTRRGEI</sequence>
<dbReference type="GO" id="GO:0006260">
    <property type="term" value="P:DNA replication"/>
    <property type="evidence" value="ECO:0007669"/>
    <property type="project" value="InterPro"/>
</dbReference>
<accession>A0A1H7XKC5</accession>
<evidence type="ECO:0000313" key="3">
    <source>
        <dbReference type="EMBL" id="SEM34240.1"/>
    </source>
</evidence>
<dbReference type="AlphaFoldDB" id="A0A1H7XKC5"/>
<dbReference type="Gene3D" id="1.10.10.10">
    <property type="entry name" value="Winged helix-like DNA-binding domain superfamily/Winged helix DNA-binding domain"/>
    <property type="match status" value="1"/>
</dbReference>
<dbReference type="Proteomes" id="UP000198883">
    <property type="component" value="Unassembled WGS sequence"/>
</dbReference>
<feature type="compositionally biased region" description="Polar residues" evidence="1">
    <location>
        <begin position="109"/>
        <end position="119"/>
    </location>
</feature>
<name>A0A1H7XKC5_9PAST</name>
<dbReference type="STRING" id="97481.SAMN05444853_11316"/>
<proteinExistence type="predicted"/>
<protein>
    <submittedName>
        <fullName evidence="3">Phage replication protein O</fullName>
    </submittedName>
</protein>
<dbReference type="RefSeq" id="WP_090921890.1">
    <property type="nucleotide sequence ID" value="NZ_CP016180.1"/>
</dbReference>
<gene>
    <name evidence="3" type="ORF">SAMN05444853_11316</name>
</gene>
<dbReference type="EMBL" id="FOBN01000013">
    <property type="protein sequence ID" value="SEM34240.1"/>
    <property type="molecule type" value="Genomic_DNA"/>
</dbReference>
<evidence type="ECO:0000259" key="2">
    <source>
        <dbReference type="Pfam" id="PF04492"/>
    </source>
</evidence>
<dbReference type="Pfam" id="PF04492">
    <property type="entry name" value="Phage_rep_O"/>
    <property type="match status" value="1"/>
</dbReference>
<reference evidence="4" key="1">
    <citation type="submission" date="2016-10" db="EMBL/GenBank/DDBJ databases">
        <authorList>
            <person name="Varghese N."/>
            <person name="Submissions S."/>
        </authorList>
    </citation>
    <scope>NUCLEOTIDE SEQUENCE [LARGE SCALE GENOMIC DNA]</scope>
    <source>
        <strain evidence="4">DSM 24204</strain>
    </source>
</reference>
<dbReference type="GeneID" id="83544531"/>